<proteinExistence type="predicted"/>
<reference evidence="1 2" key="1">
    <citation type="submission" date="2020-04" db="EMBL/GenBank/DDBJ databases">
        <title>Genome-Wide Identification of 5-Methylcytosine Sites in Bacterial Genomes By High-Throughput Sequencing of MspJI Restriction Fragments.</title>
        <authorList>
            <person name="Wu V."/>
        </authorList>
    </citation>
    <scope>NUCLEOTIDE SEQUENCE [LARGE SCALE GENOMIC DNA]</scope>
    <source>
        <strain evidence="1 2">NEB122</strain>
    </source>
</reference>
<protein>
    <submittedName>
        <fullName evidence="1">Uncharacterized protein</fullName>
    </submittedName>
</protein>
<accession>A0A7Z2ZIT5</accession>
<evidence type="ECO:0000313" key="2">
    <source>
        <dbReference type="Proteomes" id="UP000503498"/>
    </source>
</evidence>
<dbReference type="AlphaFoldDB" id="A0A7Z2ZIT5"/>
<dbReference type="Proteomes" id="UP000503498">
    <property type="component" value="Chromosome"/>
</dbReference>
<gene>
    <name evidence="1" type="ORF">HG421_19230</name>
</gene>
<sequence>MSAQRPPVEAGVTLRLAREGGVAAFPAMRRERQLVMDDLDDAQRLQLRSLLDQCLAHALPPPQGGGGDRRYFSIAWEGASEPLRIPEEHAPAEIVRLWKQGTL</sequence>
<evidence type="ECO:0000313" key="1">
    <source>
        <dbReference type="EMBL" id="QJD69613.1"/>
    </source>
</evidence>
<organism evidence="1 2">
    <name type="scientific">Xanthomonas campestris pv. badrii</name>
    <dbReference type="NCBI Taxonomy" id="149696"/>
    <lineage>
        <taxon>Bacteria</taxon>
        <taxon>Pseudomonadati</taxon>
        <taxon>Pseudomonadota</taxon>
        <taxon>Gammaproteobacteria</taxon>
        <taxon>Lysobacterales</taxon>
        <taxon>Lysobacteraceae</taxon>
        <taxon>Xanthomonas</taxon>
    </lineage>
</organism>
<dbReference type="InterPro" id="IPR049457">
    <property type="entry name" value="Emfourin"/>
</dbReference>
<name>A0A7Z2ZIT5_XANCA</name>
<reference evidence="1 2" key="2">
    <citation type="submission" date="2020-04" db="EMBL/GenBank/DDBJ databases">
        <authorList>
            <person name="Fomenkov A."/>
            <person name="Anton B.P."/>
            <person name="Roberts R.J."/>
        </authorList>
    </citation>
    <scope>NUCLEOTIDE SEQUENCE [LARGE SCALE GENOMIC DNA]</scope>
    <source>
        <strain evidence="1 2">NEB122</strain>
    </source>
</reference>
<dbReference type="EMBL" id="CP051651">
    <property type="protein sequence ID" value="QJD69613.1"/>
    <property type="molecule type" value="Genomic_DNA"/>
</dbReference>
<dbReference type="RefSeq" id="WP_169707744.1">
    <property type="nucleotide sequence ID" value="NZ_CP051651.1"/>
</dbReference>
<dbReference type="Pfam" id="PF20242">
    <property type="entry name" value="Emfourin"/>
    <property type="match status" value="1"/>
</dbReference>